<dbReference type="GO" id="GO:0016758">
    <property type="term" value="F:hexosyltransferase activity"/>
    <property type="evidence" value="ECO:0007669"/>
    <property type="project" value="UniProtKB-ARBA"/>
</dbReference>
<dbReference type="InterPro" id="IPR050426">
    <property type="entry name" value="Glycosyltransferase_28"/>
</dbReference>
<dbReference type="Pfam" id="PF06722">
    <property type="entry name" value="EryCIII-like_C"/>
    <property type="match status" value="1"/>
</dbReference>
<evidence type="ECO:0000259" key="2">
    <source>
        <dbReference type="Pfam" id="PF06722"/>
    </source>
</evidence>
<dbReference type="FunFam" id="3.40.50.2000:FF:000072">
    <property type="entry name" value="Glycosyl transferase"/>
    <property type="match status" value="1"/>
</dbReference>
<dbReference type="GO" id="GO:0008194">
    <property type="term" value="F:UDP-glycosyltransferase activity"/>
    <property type="evidence" value="ECO:0007669"/>
    <property type="project" value="InterPro"/>
</dbReference>
<dbReference type="AlphaFoldDB" id="A0AAU2W1A6"/>
<dbReference type="Gene3D" id="3.40.50.2000">
    <property type="entry name" value="Glycogen Phosphorylase B"/>
    <property type="match status" value="2"/>
</dbReference>
<protein>
    <submittedName>
        <fullName evidence="3">Glycosyltransferase</fullName>
    </submittedName>
</protein>
<organism evidence="3">
    <name type="scientific">Streptomyces sp. NBC_00008</name>
    <dbReference type="NCBI Taxonomy" id="2903610"/>
    <lineage>
        <taxon>Bacteria</taxon>
        <taxon>Bacillati</taxon>
        <taxon>Actinomycetota</taxon>
        <taxon>Actinomycetes</taxon>
        <taxon>Kitasatosporales</taxon>
        <taxon>Streptomycetaceae</taxon>
        <taxon>Streptomyces</taxon>
    </lineage>
</organism>
<dbReference type="SUPFAM" id="SSF53756">
    <property type="entry name" value="UDP-Glycosyltransferase/glycogen phosphorylase"/>
    <property type="match status" value="1"/>
</dbReference>
<dbReference type="InterPro" id="IPR002213">
    <property type="entry name" value="UDP_glucos_trans"/>
</dbReference>
<evidence type="ECO:0000256" key="1">
    <source>
        <dbReference type="ARBA" id="ARBA00022679"/>
    </source>
</evidence>
<proteinExistence type="predicted"/>
<gene>
    <name evidence="3" type="ORF">OG398_38160</name>
</gene>
<dbReference type="InterPro" id="IPR010610">
    <property type="entry name" value="EryCIII-like_C"/>
</dbReference>
<reference evidence="3" key="1">
    <citation type="submission" date="2022-10" db="EMBL/GenBank/DDBJ databases">
        <title>The complete genomes of actinobacterial strains from the NBC collection.</title>
        <authorList>
            <person name="Joergensen T.S."/>
            <person name="Alvarez Arevalo M."/>
            <person name="Sterndorff E.B."/>
            <person name="Faurdal D."/>
            <person name="Vuksanovic O."/>
            <person name="Mourched A.-S."/>
            <person name="Charusanti P."/>
            <person name="Shaw S."/>
            <person name="Blin K."/>
            <person name="Weber T."/>
        </authorList>
    </citation>
    <scope>NUCLEOTIDE SEQUENCE</scope>
    <source>
        <strain evidence="3">NBC_00008</strain>
    </source>
</reference>
<accession>A0AAU2W1A6</accession>
<dbReference type="PANTHER" id="PTHR48050:SF13">
    <property type="entry name" value="STEROL 3-BETA-GLUCOSYLTRANSFERASE UGT80A2"/>
    <property type="match status" value="1"/>
</dbReference>
<dbReference type="CDD" id="cd03784">
    <property type="entry name" value="GT1_Gtf-like"/>
    <property type="match status" value="1"/>
</dbReference>
<dbReference type="PANTHER" id="PTHR48050">
    <property type="entry name" value="STEROL 3-BETA-GLUCOSYLTRANSFERASE"/>
    <property type="match status" value="1"/>
</dbReference>
<dbReference type="EMBL" id="CP108313">
    <property type="protein sequence ID" value="WTW73658.1"/>
    <property type="molecule type" value="Genomic_DNA"/>
</dbReference>
<feature type="domain" description="Erythromycin biosynthesis protein CIII-like C-terminal" evidence="2">
    <location>
        <begin position="227"/>
        <end position="369"/>
    </location>
</feature>
<keyword evidence="1" id="KW-0808">Transferase</keyword>
<sequence>MRILFTFIGGSGHFRPLVPVARAARAAGHTVAVAGAGGRGPEIAAAGFTAFATSEPRRRAEAADRRTVEAPDPEAAVRHLTEGFARRGARRHAAALLELARAWKPDVVVRDEVDFGAAIAAEALAIPCATVLVLAAGGFLRPEVVAEPLAELRAAYGLRPDPELVMLDRHPVLSPFPPSFRNPRFPLPAHAFSFRPTVVGRAATAPRTPAVYFTLGTVNNTTDLFSRVLAGLQELSVDVVVTTGERVDPAALGPLPGHVRVEEFVPQELLLPRCDLVVSHGGSGSLMGTLAHGLPSVLLPLGADQPYNARRCVELGTARVLDPVTVTSEEVRTTVSAVLADVACRRAAERIGEEISALPGPEQTIPLLEGLR</sequence>
<evidence type="ECO:0000313" key="3">
    <source>
        <dbReference type="EMBL" id="WTW73658.1"/>
    </source>
</evidence>
<dbReference type="GO" id="GO:0017000">
    <property type="term" value="P:antibiotic biosynthetic process"/>
    <property type="evidence" value="ECO:0007669"/>
    <property type="project" value="UniProtKB-ARBA"/>
</dbReference>
<name>A0AAU2W1A6_9ACTN</name>